<dbReference type="AlphaFoldDB" id="A0A1R3U811"/>
<dbReference type="EMBL" id="FMUE01000014">
    <property type="protein sequence ID" value="SCX34099.1"/>
    <property type="molecule type" value="Genomic_DNA"/>
</dbReference>
<protein>
    <submittedName>
        <fullName evidence="2">Uncharacterized protein</fullName>
    </submittedName>
</protein>
<reference evidence="3" key="1">
    <citation type="submission" date="2016-10" db="EMBL/GenBank/DDBJ databases">
        <authorList>
            <person name="Wibberg D."/>
        </authorList>
    </citation>
    <scope>NUCLEOTIDE SEQUENCE [LARGE SCALE GENOMIC DNA]</scope>
</reference>
<dbReference type="Proteomes" id="UP000187891">
    <property type="component" value="Unassembled WGS sequence"/>
</dbReference>
<evidence type="ECO:0000256" key="1">
    <source>
        <dbReference type="SAM" id="MobiDB-lite"/>
    </source>
</evidence>
<organism evidence="2 3">
    <name type="scientific">Agrobacterium rosae</name>
    <dbReference type="NCBI Taxonomy" id="1972867"/>
    <lineage>
        <taxon>Bacteria</taxon>
        <taxon>Pseudomonadati</taxon>
        <taxon>Pseudomonadota</taxon>
        <taxon>Alphaproteobacteria</taxon>
        <taxon>Hyphomicrobiales</taxon>
        <taxon>Rhizobiaceae</taxon>
        <taxon>Rhizobium/Agrobacterium group</taxon>
        <taxon>Agrobacterium</taxon>
    </lineage>
</organism>
<sequence>MQSQLRGKEQRRHVSPSFEAAGNLGPSISNSAWSARDETDLAGLASEELSNSWDKNEGCPGHLLITSVGAEQLYHVPLMPGKNDIQEVPTHGFKIEDSGPSVGLCLPRVSAHRPASKGVRSTPAGHNCHADSVSKCEFMNIQQ</sequence>
<evidence type="ECO:0000313" key="2">
    <source>
        <dbReference type="EMBL" id="SCX34099.1"/>
    </source>
</evidence>
<gene>
    <name evidence="2" type="ORF">DSM25559_4377</name>
</gene>
<feature type="region of interest" description="Disordered" evidence="1">
    <location>
        <begin position="1"/>
        <end position="33"/>
    </location>
</feature>
<dbReference type="STRING" id="1907666.DSM25559_4377"/>
<accession>A0A1R3U811</accession>
<proteinExistence type="predicted"/>
<name>A0A1R3U811_9HYPH</name>
<evidence type="ECO:0000313" key="3">
    <source>
        <dbReference type="Proteomes" id="UP000187891"/>
    </source>
</evidence>